<keyword evidence="8 9" id="KW-0472">Membrane</keyword>
<evidence type="ECO:0000256" key="2">
    <source>
        <dbReference type="ARBA" id="ARBA00022448"/>
    </source>
</evidence>
<dbReference type="GO" id="GO:0015031">
    <property type="term" value="P:protein transport"/>
    <property type="evidence" value="ECO:0007669"/>
    <property type="project" value="UniProtKB-KW"/>
</dbReference>
<feature type="non-terminal residue" evidence="10">
    <location>
        <position position="251"/>
    </location>
</feature>
<organism evidence="10 11">
    <name type="scientific">Cyberlindnera jadinii (strain ATCC 18201 / CBS 1600 / BCRC 20928 / JCM 3617 / NBRC 0987 / NRRL Y-1542)</name>
    <name type="common">Torula yeast</name>
    <name type="synonym">Candida utilis</name>
    <dbReference type="NCBI Taxonomy" id="983966"/>
    <lineage>
        <taxon>Eukaryota</taxon>
        <taxon>Fungi</taxon>
        <taxon>Dikarya</taxon>
        <taxon>Ascomycota</taxon>
        <taxon>Saccharomycotina</taxon>
        <taxon>Saccharomycetes</taxon>
        <taxon>Phaffomycetales</taxon>
        <taxon>Phaffomycetaceae</taxon>
        <taxon>Cyberlindnera</taxon>
    </lineage>
</organism>
<dbReference type="EMBL" id="KV453930">
    <property type="protein sequence ID" value="ODV73522.1"/>
    <property type="molecule type" value="Genomic_DNA"/>
</dbReference>
<feature type="transmembrane region" description="Helical" evidence="9">
    <location>
        <begin position="184"/>
        <end position="202"/>
    </location>
</feature>
<protein>
    <recommendedName>
        <fullName evidence="9">Protein YIF1</fullName>
    </recommendedName>
</protein>
<dbReference type="RefSeq" id="XP_020070561.1">
    <property type="nucleotide sequence ID" value="XM_020212314.1"/>
</dbReference>
<dbReference type="OMA" id="SGYKFVH"/>
<feature type="non-terminal residue" evidence="10">
    <location>
        <position position="1"/>
    </location>
</feature>
<feature type="transmembrane region" description="Helical" evidence="9">
    <location>
        <begin position="161"/>
        <end position="178"/>
    </location>
</feature>
<dbReference type="GO" id="GO:0005789">
    <property type="term" value="C:endoplasmic reticulum membrane"/>
    <property type="evidence" value="ECO:0007669"/>
    <property type="project" value="UniProtKB-SubCell"/>
</dbReference>
<reference evidence="10 11" key="1">
    <citation type="journal article" date="2016" name="Proc. Natl. Acad. Sci. U.S.A.">
        <title>Comparative genomics of biotechnologically important yeasts.</title>
        <authorList>
            <person name="Riley R."/>
            <person name="Haridas S."/>
            <person name="Wolfe K.H."/>
            <person name="Lopes M.R."/>
            <person name="Hittinger C.T."/>
            <person name="Goeker M."/>
            <person name="Salamov A.A."/>
            <person name="Wisecaver J.H."/>
            <person name="Long T.M."/>
            <person name="Calvey C.H."/>
            <person name="Aerts A.L."/>
            <person name="Barry K.W."/>
            <person name="Choi C."/>
            <person name="Clum A."/>
            <person name="Coughlan A.Y."/>
            <person name="Deshpande S."/>
            <person name="Douglass A.P."/>
            <person name="Hanson S.J."/>
            <person name="Klenk H.-P."/>
            <person name="LaButti K.M."/>
            <person name="Lapidus A."/>
            <person name="Lindquist E.A."/>
            <person name="Lipzen A.M."/>
            <person name="Meier-Kolthoff J.P."/>
            <person name="Ohm R.A."/>
            <person name="Otillar R.P."/>
            <person name="Pangilinan J.L."/>
            <person name="Peng Y."/>
            <person name="Rokas A."/>
            <person name="Rosa C.A."/>
            <person name="Scheuner C."/>
            <person name="Sibirny A.A."/>
            <person name="Slot J.C."/>
            <person name="Stielow J.B."/>
            <person name="Sun H."/>
            <person name="Kurtzman C.P."/>
            <person name="Blackwell M."/>
            <person name="Grigoriev I.V."/>
            <person name="Jeffries T.W."/>
        </authorList>
    </citation>
    <scope>NUCLEOTIDE SEQUENCE [LARGE SCALE GENOMIC DNA]</scope>
    <source>
        <strain evidence="11">ATCC 18201 / CBS 1600 / BCRC 20928 / JCM 3617 / NBRC 0987 / NRRL Y-1542</strain>
    </source>
</reference>
<dbReference type="STRING" id="983966.A0A1E4S281"/>
<comment type="subcellular location">
    <subcellularLocation>
        <location evidence="9">Endoplasmic reticulum membrane</location>
        <topology evidence="9">Multi-pass membrane protein</topology>
    </subcellularLocation>
    <subcellularLocation>
        <location evidence="9">Golgi apparatus membrane</location>
        <topology evidence="9">Multi-pass membrane protein</topology>
    </subcellularLocation>
</comment>
<evidence type="ECO:0000256" key="3">
    <source>
        <dbReference type="ARBA" id="ARBA00022692"/>
    </source>
</evidence>
<keyword evidence="5 9" id="KW-0653">Protein transport</keyword>
<evidence type="ECO:0000256" key="9">
    <source>
        <dbReference type="RuleBase" id="RU368073"/>
    </source>
</evidence>
<proteinExistence type="inferred from homology"/>
<keyword evidence="4 9" id="KW-0256">Endoplasmic reticulum</keyword>
<keyword evidence="3 9" id="KW-0812">Transmembrane</keyword>
<keyword evidence="7 9" id="KW-0333">Golgi apparatus</keyword>
<dbReference type="Proteomes" id="UP000094389">
    <property type="component" value="Unassembled WGS sequence"/>
</dbReference>
<keyword evidence="2 9" id="KW-0813">Transport</keyword>
<dbReference type="GO" id="GO:0030134">
    <property type="term" value="C:COPII-coated ER to Golgi transport vesicle"/>
    <property type="evidence" value="ECO:0007669"/>
    <property type="project" value="TreeGrafter"/>
</dbReference>
<accession>A0A1E4S281</accession>
<keyword evidence="11" id="KW-1185">Reference proteome</keyword>
<dbReference type="Pfam" id="PF03878">
    <property type="entry name" value="YIF1"/>
    <property type="match status" value="1"/>
</dbReference>
<dbReference type="PANTHER" id="PTHR14083:SF0">
    <property type="entry name" value="YIP1D-INTERACTING FACTOR 1, ISOFORM C"/>
    <property type="match status" value="1"/>
</dbReference>
<comment type="similarity">
    <text evidence="1 9">Belongs to the YIF1 family.</text>
</comment>
<feature type="transmembrane region" description="Helical" evidence="9">
    <location>
        <begin position="98"/>
        <end position="118"/>
    </location>
</feature>
<dbReference type="GO" id="GO:0005793">
    <property type="term" value="C:endoplasmic reticulum-Golgi intermediate compartment"/>
    <property type="evidence" value="ECO:0007669"/>
    <property type="project" value="UniProtKB-UniRule"/>
</dbReference>
<dbReference type="OrthoDB" id="337750at2759"/>
<feature type="transmembrane region" description="Helical" evidence="9">
    <location>
        <begin position="232"/>
        <end position="250"/>
    </location>
</feature>
<dbReference type="PANTHER" id="PTHR14083">
    <property type="entry name" value="YIP1 INTERACTING FACTOR HOMOLOG YIF1 PROTEIN"/>
    <property type="match status" value="1"/>
</dbReference>
<evidence type="ECO:0000256" key="4">
    <source>
        <dbReference type="ARBA" id="ARBA00022824"/>
    </source>
</evidence>
<dbReference type="GO" id="GO:0006888">
    <property type="term" value="P:endoplasmic reticulum to Golgi vesicle-mediated transport"/>
    <property type="evidence" value="ECO:0007669"/>
    <property type="project" value="UniProtKB-UniRule"/>
</dbReference>
<evidence type="ECO:0000313" key="11">
    <source>
        <dbReference type="Proteomes" id="UP000094389"/>
    </source>
</evidence>
<evidence type="ECO:0000256" key="7">
    <source>
        <dbReference type="ARBA" id="ARBA00023034"/>
    </source>
</evidence>
<dbReference type="GeneID" id="30986710"/>
<keyword evidence="6 9" id="KW-1133">Transmembrane helix</keyword>
<feature type="transmembrane region" description="Helical" evidence="9">
    <location>
        <begin position="130"/>
        <end position="149"/>
    </location>
</feature>
<comment type="function">
    <text evidence="9">Has a role in transport between endoplasmic reticulum and Golgi.</text>
</comment>
<evidence type="ECO:0000256" key="6">
    <source>
        <dbReference type="ARBA" id="ARBA00022989"/>
    </source>
</evidence>
<name>A0A1E4S281_CYBJN</name>
<dbReference type="InterPro" id="IPR005578">
    <property type="entry name" value="Yif1_fam"/>
</dbReference>
<gene>
    <name evidence="10" type="ORF">CYBJADRAFT_120190</name>
</gene>
<evidence type="ECO:0000256" key="1">
    <source>
        <dbReference type="ARBA" id="ARBA00009727"/>
    </source>
</evidence>
<dbReference type="GO" id="GO:0000139">
    <property type="term" value="C:Golgi membrane"/>
    <property type="evidence" value="ECO:0007669"/>
    <property type="project" value="UniProtKB-SubCell"/>
</dbReference>
<dbReference type="AlphaFoldDB" id="A0A1E4S281"/>
<sequence>IFNDPKAAMTFQVGQNAMMAGSQYMEQEFNKYIPTGTFKYYFKVSNDYVLKKLLLILFPFKNKIWTRTLRQTPTGDSNNTSVLESYAFPFDDTNAPDYYIPLMGTVTYIILTAMLAGLRNEFSPALLGNQWTMTIAYLLIDLAVLKGGIYMLGISSNVYDLIAYVGYKFVPLLIINIVKNVSSIRYLNWIIYIYLIIAYGFFELRAIRFNLFGGINSPTQAMGGKALKNSNYFLFLYTFIGQSLLIWALSL</sequence>
<evidence type="ECO:0000256" key="5">
    <source>
        <dbReference type="ARBA" id="ARBA00022927"/>
    </source>
</evidence>
<evidence type="ECO:0000313" key="10">
    <source>
        <dbReference type="EMBL" id="ODV73522.1"/>
    </source>
</evidence>
<evidence type="ECO:0000256" key="8">
    <source>
        <dbReference type="ARBA" id="ARBA00023136"/>
    </source>
</evidence>